<evidence type="ECO:0000313" key="5">
    <source>
        <dbReference type="Proteomes" id="UP000469708"/>
    </source>
</evidence>
<name>A0A0C2ALP7_ECOLX</name>
<proteinExistence type="predicted"/>
<gene>
    <name evidence="2" type="ORF">G3V95_25110</name>
    <name evidence="3" type="ORF">NCTC8985_01295</name>
</gene>
<evidence type="ECO:0000313" key="4">
    <source>
        <dbReference type="Proteomes" id="UP000254405"/>
    </source>
</evidence>
<dbReference type="Proteomes" id="UP000469708">
    <property type="component" value="Unassembled WGS sequence"/>
</dbReference>
<feature type="coiled-coil region" evidence="1">
    <location>
        <begin position="42"/>
        <end position="69"/>
    </location>
</feature>
<dbReference type="EMBL" id="JAAGYI010000129">
    <property type="protein sequence ID" value="NEM88690.1"/>
    <property type="molecule type" value="Genomic_DNA"/>
</dbReference>
<keyword evidence="1" id="KW-0175">Coiled coil</keyword>
<dbReference type="SUPFAM" id="SSF55724">
    <property type="entry name" value="Mog1p/PsbP-like"/>
    <property type="match status" value="1"/>
</dbReference>
<dbReference type="Gene3D" id="3.40.1000.10">
    <property type="entry name" value="Mog1/PsbP, alpha/beta/alpha sandwich"/>
    <property type="match status" value="1"/>
</dbReference>
<dbReference type="Proteomes" id="UP000254405">
    <property type="component" value="Unassembled WGS sequence"/>
</dbReference>
<dbReference type="InterPro" id="IPR014894">
    <property type="entry name" value="DcrB/EagT6"/>
</dbReference>
<dbReference type="RefSeq" id="WP_000006334.1">
    <property type="nucleotide sequence ID" value="NZ_AP021944.1"/>
</dbReference>
<protein>
    <submittedName>
        <fullName evidence="2">DUF1795 domain-containing protein</fullName>
    </submittedName>
    <submittedName>
        <fullName evidence="3">Uncharacterized conserved protein</fullName>
    </submittedName>
</protein>
<sequence length="150" mass="17319">MSEYYLNETVVTFPGNIIQDSTINMLRLSDPDAALIISRGQMQEGDELASQIEQQMKKLEKQVKDLHYTPVQVTRVGINDGEEGLEIQSQFLRGNEQVYQCQVAFVLPGERVMMAFTYARTTPLTPADMTRWAEIKKNLRFRMRQEVRTN</sequence>
<dbReference type="InterPro" id="IPR016123">
    <property type="entry name" value="Mog1/PsbP_a/b/a-sand"/>
</dbReference>
<accession>A0A0C2ALP7</accession>
<evidence type="ECO:0000313" key="3">
    <source>
        <dbReference type="EMBL" id="STI76050.1"/>
    </source>
</evidence>
<dbReference type="AlphaFoldDB" id="A0A0C2ALP7"/>
<reference evidence="3 4" key="1">
    <citation type="submission" date="2018-06" db="EMBL/GenBank/DDBJ databases">
        <authorList>
            <consortium name="Pathogen Informatics"/>
            <person name="Doyle S."/>
        </authorList>
    </citation>
    <scope>NUCLEOTIDE SEQUENCE [LARGE SCALE GENOMIC DNA]</scope>
    <source>
        <strain evidence="3 4">NCTC8985</strain>
    </source>
</reference>
<dbReference type="Pfam" id="PF08786">
    <property type="entry name" value="DcrB"/>
    <property type="match status" value="1"/>
</dbReference>
<evidence type="ECO:0000313" key="2">
    <source>
        <dbReference type="EMBL" id="NEM88690.1"/>
    </source>
</evidence>
<organism evidence="2 5">
    <name type="scientific">Escherichia coli</name>
    <dbReference type="NCBI Taxonomy" id="562"/>
    <lineage>
        <taxon>Bacteria</taxon>
        <taxon>Pseudomonadati</taxon>
        <taxon>Pseudomonadota</taxon>
        <taxon>Gammaproteobacteria</taxon>
        <taxon>Enterobacterales</taxon>
        <taxon>Enterobacteriaceae</taxon>
        <taxon>Escherichia</taxon>
    </lineage>
</organism>
<reference evidence="2 5" key="2">
    <citation type="submission" date="2020-02" db="EMBL/GenBank/DDBJ databases">
        <authorList>
            <person name="Subbiah M."/>
            <person name="Call D."/>
        </authorList>
    </citation>
    <scope>NUCLEOTIDE SEQUENCE [LARGE SCALE GENOMIC DNA]</scope>
    <source>
        <strain evidence="2 5">8375wC2</strain>
    </source>
</reference>
<dbReference type="EMBL" id="UGCO01000001">
    <property type="protein sequence ID" value="STI76050.1"/>
    <property type="molecule type" value="Genomic_DNA"/>
</dbReference>
<evidence type="ECO:0000256" key="1">
    <source>
        <dbReference type="SAM" id="Coils"/>
    </source>
</evidence>